<dbReference type="EMBL" id="CADCXU010005704">
    <property type="protein sequence ID" value="CAA9997329.1"/>
    <property type="molecule type" value="Genomic_DNA"/>
</dbReference>
<evidence type="ECO:0000313" key="2">
    <source>
        <dbReference type="EMBL" id="CAA9997329.1"/>
    </source>
</evidence>
<accession>A0A6H5G5V3</accession>
<reference evidence="2 3" key="1">
    <citation type="submission" date="2020-02" db="EMBL/GenBank/DDBJ databases">
        <authorList>
            <person name="Ferguson B K."/>
        </authorList>
    </citation>
    <scope>NUCLEOTIDE SEQUENCE [LARGE SCALE GENOMIC DNA]</scope>
</reference>
<evidence type="ECO:0000256" key="1">
    <source>
        <dbReference type="SAM" id="MobiDB-lite"/>
    </source>
</evidence>
<organism evidence="2 3">
    <name type="scientific">Nesidiocoris tenuis</name>
    <dbReference type="NCBI Taxonomy" id="355587"/>
    <lineage>
        <taxon>Eukaryota</taxon>
        <taxon>Metazoa</taxon>
        <taxon>Ecdysozoa</taxon>
        <taxon>Arthropoda</taxon>
        <taxon>Hexapoda</taxon>
        <taxon>Insecta</taxon>
        <taxon>Pterygota</taxon>
        <taxon>Neoptera</taxon>
        <taxon>Paraneoptera</taxon>
        <taxon>Hemiptera</taxon>
        <taxon>Heteroptera</taxon>
        <taxon>Panheteroptera</taxon>
        <taxon>Cimicomorpha</taxon>
        <taxon>Miridae</taxon>
        <taxon>Dicyphina</taxon>
        <taxon>Nesidiocoris</taxon>
    </lineage>
</organism>
<evidence type="ECO:0000313" key="3">
    <source>
        <dbReference type="Proteomes" id="UP000479000"/>
    </source>
</evidence>
<sequence>MLLRYPGRVRNLARPIKKTSISNSAKLPVCLSTEKLIYFPRLFRRWDSQRQLPAQFGCGGPLSRAARPVQTARRIEIGLQQRSLELEASLVHSDDRPYQLHSSRNLKKASKNVKI</sequence>
<feature type="compositionally biased region" description="Basic residues" evidence="1">
    <location>
        <begin position="104"/>
        <end position="115"/>
    </location>
</feature>
<feature type="region of interest" description="Disordered" evidence="1">
    <location>
        <begin position="95"/>
        <end position="115"/>
    </location>
</feature>
<name>A0A6H5G5V3_9HEMI</name>
<protein>
    <submittedName>
        <fullName evidence="2">Uncharacterized protein</fullName>
    </submittedName>
</protein>
<proteinExistence type="predicted"/>
<keyword evidence="3" id="KW-1185">Reference proteome</keyword>
<gene>
    <name evidence="2" type="ORF">NTEN_LOCUS3636</name>
</gene>
<dbReference type="AlphaFoldDB" id="A0A6H5G5V3"/>
<dbReference type="Proteomes" id="UP000479000">
    <property type="component" value="Unassembled WGS sequence"/>
</dbReference>